<proteinExistence type="predicted"/>
<organism evidence="10 11">
    <name type="scientific">Roseibaca calidilacus</name>
    <dbReference type="NCBI Taxonomy" id="1666912"/>
    <lineage>
        <taxon>Bacteria</taxon>
        <taxon>Pseudomonadati</taxon>
        <taxon>Pseudomonadota</taxon>
        <taxon>Alphaproteobacteria</taxon>
        <taxon>Rhodobacterales</taxon>
        <taxon>Paracoccaceae</taxon>
        <taxon>Roseinatronobacter</taxon>
    </lineage>
</organism>
<dbReference type="OrthoDB" id="9799825at2"/>
<dbReference type="STRING" id="1666912.Ga0058931_2150"/>
<dbReference type="NCBIfam" id="TIGR02937">
    <property type="entry name" value="sigma70-ECF"/>
    <property type="match status" value="1"/>
</dbReference>
<dbReference type="SUPFAM" id="SSF88946">
    <property type="entry name" value="Sigma2 domain of RNA polymerase sigma factors"/>
    <property type="match status" value="1"/>
</dbReference>
<evidence type="ECO:0000256" key="3">
    <source>
        <dbReference type="ARBA" id="ARBA00023125"/>
    </source>
</evidence>
<name>A0A0P7WNG1_9RHOB</name>
<dbReference type="InterPro" id="IPR014284">
    <property type="entry name" value="RNA_pol_sigma-70_dom"/>
</dbReference>
<dbReference type="EMBL" id="FBYC01000004">
    <property type="protein sequence ID" value="CUX82073.1"/>
    <property type="molecule type" value="Genomic_DNA"/>
</dbReference>
<evidence type="ECO:0000256" key="5">
    <source>
        <dbReference type="SAM" id="Coils"/>
    </source>
</evidence>
<reference evidence="9 12" key="2">
    <citation type="submission" date="2016-01" db="EMBL/GenBank/DDBJ databases">
        <authorList>
            <person name="Varghese N."/>
        </authorList>
    </citation>
    <scope>NUCLEOTIDE SEQUENCE [LARGE SCALE GENOMIC DNA]</scope>
    <source>
        <strain evidence="9 12">HL-91</strain>
    </source>
</reference>
<gene>
    <name evidence="10" type="primary">fliA</name>
    <name evidence="9" type="ORF">Ga0058931_2150</name>
    <name evidence="10" type="ORF">HLUCCA05_02615</name>
</gene>
<dbReference type="InterPro" id="IPR007624">
    <property type="entry name" value="RNA_pol_sigma70_r3"/>
</dbReference>
<evidence type="ECO:0000313" key="12">
    <source>
        <dbReference type="Proteomes" id="UP000182045"/>
    </source>
</evidence>
<dbReference type="CDD" id="cd06171">
    <property type="entry name" value="Sigma70_r4"/>
    <property type="match status" value="1"/>
</dbReference>
<feature type="domain" description="RNA polymerase sigma-70 region 2" evidence="7">
    <location>
        <begin position="16"/>
        <end position="85"/>
    </location>
</feature>
<evidence type="ECO:0000256" key="2">
    <source>
        <dbReference type="ARBA" id="ARBA00023082"/>
    </source>
</evidence>
<dbReference type="Pfam" id="PF04545">
    <property type="entry name" value="Sigma70_r4"/>
    <property type="match status" value="1"/>
</dbReference>
<dbReference type="AlphaFoldDB" id="A0A0P7WNG1"/>
<comment type="caution">
    <text evidence="10">The sequence shown here is derived from an EMBL/GenBank/DDBJ whole genome shotgun (WGS) entry which is preliminary data.</text>
</comment>
<dbReference type="PANTHER" id="PTHR30385">
    <property type="entry name" value="SIGMA FACTOR F FLAGELLAR"/>
    <property type="match status" value="1"/>
</dbReference>
<dbReference type="InterPro" id="IPR013324">
    <property type="entry name" value="RNA_pol_sigma_r3/r4-like"/>
</dbReference>
<keyword evidence="4" id="KW-0804">Transcription</keyword>
<evidence type="ECO:0000313" key="9">
    <source>
        <dbReference type="EMBL" id="CUX82073.1"/>
    </source>
</evidence>
<dbReference type="GO" id="GO:0006352">
    <property type="term" value="P:DNA-templated transcription initiation"/>
    <property type="evidence" value="ECO:0007669"/>
    <property type="project" value="InterPro"/>
</dbReference>
<dbReference type="Proteomes" id="UP000050413">
    <property type="component" value="Unassembled WGS sequence"/>
</dbReference>
<feature type="domain" description="RNA polymerase sigma-70 region 3" evidence="6">
    <location>
        <begin position="99"/>
        <end position="146"/>
    </location>
</feature>
<feature type="domain" description="RNA polymerase sigma-70 region 4" evidence="8">
    <location>
        <begin position="180"/>
        <end position="229"/>
    </location>
</feature>
<dbReference type="Gene3D" id="1.20.140.160">
    <property type="match status" value="1"/>
</dbReference>
<keyword evidence="5" id="KW-0175">Coiled coil</keyword>
<evidence type="ECO:0000259" key="7">
    <source>
        <dbReference type="Pfam" id="PF04542"/>
    </source>
</evidence>
<dbReference type="NCBIfam" id="TIGR02479">
    <property type="entry name" value="FliA_WhiG"/>
    <property type="match status" value="1"/>
</dbReference>
<keyword evidence="3" id="KW-0238">DNA-binding</keyword>
<dbReference type="GO" id="GO:0003677">
    <property type="term" value="F:DNA binding"/>
    <property type="evidence" value="ECO:0007669"/>
    <property type="project" value="UniProtKB-KW"/>
</dbReference>
<keyword evidence="1" id="KW-0805">Transcription regulation</keyword>
<dbReference type="Pfam" id="PF04539">
    <property type="entry name" value="Sigma70_r3"/>
    <property type="match status" value="1"/>
</dbReference>
<dbReference type="InterPro" id="IPR007630">
    <property type="entry name" value="RNA_pol_sigma70_r4"/>
</dbReference>
<dbReference type="InterPro" id="IPR013325">
    <property type="entry name" value="RNA_pol_sigma_r2"/>
</dbReference>
<protein>
    <submittedName>
        <fullName evidence="10">RNA polymerase sigma factor FliA</fullName>
    </submittedName>
    <submittedName>
        <fullName evidence="9">RNA polymerase, sigma 28 subunit, SigD/FliA/WhiG</fullName>
    </submittedName>
</protein>
<dbReference type="InterPro" id="IPR012845">
    <property type="entry name" value="RNA_pol_sigma_FliA_WhiG"/>
</dbReference>
<dbReference type="PRINTS" id="PR00046">
    <property type="entry name" value="SIGMA70FCT"/>
</dbReference>
<feature type="coiled-coil region" evidence="5">
    <location>
        <begin position="86"/>
        <end position="113"/>
    </location>
</feature>
<keyword evidence="12" id="KW-1185">Reference proteome</keyword>
<reference evidence="10 11" key="1">
    <citation type="submission" date="2015-09" db="EMBL/GenBank/DDBJ databases">
        <title>Identification and resolution of microdiversity through metagenomic sequencing of parallel consortia.</title>
        <authorList>
            <person name="Nelson W.C."/>
            <person name="Romine M.F."/>
            <person name="Lindemann S.R."/>
        </authorList>
    </citation>
    <scope>NUCLEOTIDE SEQUENCE [LARGE SCALE GENOMIC DNA]</scope>
    <source>
        <strain evidence="10">HL-91</strain>
    </source>
</reference>
<dbReference type="RefSeq" id="WP_072246331.1">
    <property type="nucleotide sequence ID" value="NZ_FBYC01000004.1"/>
</dbReference>
<dbReference type="Pfam" id="PF04542">
    <property type="entry name" value="Sigma70_r2"/>
    <property type="match status" value="1"/>
</dbReference>
<dbReference type="InterPro" id="IPR000943">
    <property type="entry name" value="RNA_pol_sigma70"/>
</dbReference>
<dbReference type="Gene3D" id="1.10.1740.10">
    <property type="match status" value="1"/>
</dbReference>
<dbReference type="Proteomes" id="UP000182045">
    <property type="component" value="Unassembled WGS sequence"/>
</dbReference>
<evidence type="ECO:0000259" key="6">
    <source>
        <dbReference type="Pfam" id="PF04539"/>
    </source>
</evidence>
<evidence type="ECO:0000256" key="4">
    <source>
        <dbReference type="ARBA" id="ARBA00023163"/>
    </source>
</evidence>
<dbReference type="GO" id="GO:0003899">
    <property type="term" value="F:DNA-directed RNA polymerase activity"/>
    <property type="evidence" value="ECO:0007669"/>
    <property type="project" value="InterPro"/>
</dbReference>
<evidence type="ECO:0000259" key="8">
    <source>
        <dbReference type="Pfam" id="PF04545"/>
    </source>
</evidence>
<evidence type="ECO:0000313" key="11">
    <source>
        <dbReference type="Proteomes" id="UP000050413"/>
    </source>
</evidence>
<dbReference type="PATRIC" id="fig|1666912.4.peg.1674"/>
<dbReference type="SUPFAM" id="SSF88659">
    <property type="entry name" value="Sigma3 and sigma4 domains of RNA polymerase sigma factors"/>
    <property type="match status" value="2"/>
</dbReference>
<dbReference type="EMBL" id="LJSG01000002">
    <property type="protein sequence ID" value="KPP95570.1"/>
    <property type="molecule type" value="Genomic_DNA"/>
</dbReference>
<keyword evidence="2" id="KW-0731">Sigma factor</keyword>
<dbReference type="InterPro" id="IPR007627">
    <property type="entry name" value="RNA_pol_sigma70_r2"/>
</dbReference>
<evidence type="ECO:0000313" key="10">
    <source>
        <dbReference type="EMBL" id="KPP95570.1"/>
    </source>
</evidence>
<accession>A0A0P7WNG1</accession>
<dbReference type="GO" id="GO:0016987">
    <property type="term" value="F:sigma factor activity"/>
    <property type="evidence" value="ECO:0007669"/>
    <property type="project" value="UniProtKB-KW"/>
</dbReference>
<dbReference type="PANTHER" id="PTHR30385:SF7">
    <property type="entry name" value="RNA POLYMERASE SIGMA FACTOR FLIA"/>
    <property type="match status" value="1"/>
</dbReference>
<evidence type="ECO:0000256" key="1">
    <source>
        <dbReference type="ARBA" id="ARBA00023015"/>
    </source>
</evidence>
<sequence length="240" mass="27036">MLPRAYPETATNPDKLVEDHYDLARKIAWHVHGRVGKRVEIDDLLQVAYLGLLDAARRYVAKPNTPFAAYASIRIRGAVMDHLRGLAGMTRGILRLQAQLRQAEQRLEQSLLRSPTETEIAAELDLSLEDLARARADIDNGSITSIDDVYTDHSILFRDHSPDMEDRLTLASRKRMLTKAISELPEREALVLQLYYVEELNVYEVGAVLNVSTGRVSQIKKSAMERLRKLMELADVSASA</sequence>